<dbReference type="Pfam" id="PF01068">
    <property type="entry name" value="DNA_ligase_A_M"/>
    <property type="match status" value="1"/>
</dbReference>
<evidence type="ECO:0000313" key="5">
    <source>
        <dbReference type="Proteomes" id="UP001596410"/>
    </source>
</evidence>
<dbReference type="PROSITE" id="PS00333">
    <property type="entry name" value="DNA_LIGASE_A2"/>
    <property type="match status" value="1"/>
</dbReference>
<sequence length="588" mass="68537">MNQPMLPTLSSTPPKEDKWMYEIKYDGFRAFLKWTKKGMTLTSRNGKDLSSYFPEIINVHGIEPPTDLPLLLDGEIVILNTPYQANFGLLQKRGRIKKSEKIQSLAKKRPATFMAFDVLQQKEDLSSHPYTKRKAILHSLLEDIDLPQIQHVTAFEDWEEIKQICFDYLGEGIVAKLRKSTYTYNKRSREWLKIKQWRTVSGFLTKYNPENEYYTLEVFDKEQRVSLGSFKHGLDSEQAQTLRTFFKEKGENWHLEPSVCVDVHCLQAEAGELREPLFNEFRFDLAPRECTEEKRRWDIAMLPEEVEASHTEKILWSKGLTKQDYLIYLRRMAPYMLPYFQKKKVTVIRYPDGIKQQSFFQKHRPDYAPDFVGGWKEEDGEVSLRADQVSSLTWLGNQGALEFHLPFQKALAKHPDEIIFDLDPPNRSSFHLSVVAAQLLKHLLDKLEVRSFVKTSGNKGLQIHIPIEEGSLSYEETRKFIESLAKLIVKEKPDIFTTERLKKKRGDRLYVDYVQHAEGKTIIAPYSARATEEASVATPLFWSELKESLDPTAFTIENVAERVQEFGCPFQDYDQFRQLQPIEIMKEL</sequence>
<dbReference type="CDD" id="cd07906">
    <property type="entry name" value="Adenylation_DNA_ligase_LigD_LigC"/>
    <property type="match status" value="1"/>
</dbReference>
<dbReference type="Gene3D" id="3.90.920.10">
    <property type="entry name" value="DNA primase, PRIM domain"/>
    <property type="match status" value="1"/>
</dbReference>
<dbReference type="NCBIfam" id="TIGR02778">
    <property type="entry name" value="ligD_pol"/>
    <property type="match status" value="1"/>
</dbReference>
<dbReference type="GO" id="GO:0003910">
    <property type="term" value="F:DNA ligase (ATP) activity"/>
    <property type="evidence" value="ECO:0007669"/>
    <property type="project" value="UniProtKB-EC"/>
</dbReference>
<dbReference type="InterPro" id="IPR052171">
    <property type="entry name" value="NHEJ_LigD"/>
</dbReference>
<dbReference type="PROSITE" id="PS50160">
    <property type="entry name" value="DNA_LIGASE_A3"/>
    <property type="match status" value="1"/>
</dbReference>
<dbReference type="InterPro" id="IPR016059">
    <property type="entry name" value="DNA_ligase_ATP-dep_CS"/>
</dbReference>
<protein>
    <submittedName>
        <fullName evidence="4">DNA ligase D</fullName>
        <ecNumber evidence="4">6.5.1.1</ecNumber>
    </submittedName>
</protein>
<keyword evidence="5" id="KW-1185">Reference proteome</keyword>
<evidence type="ECO:0000259" key="3">
    <source>
        <dbReference type="PROSITE" id="PS50160"/>
    </source>
</evidence>
<organism evidence="4 5">
    <name type="scientific">Halobacillus seohaensis</name>
    <dbReference type="NCBI Taxonomy" id="447421"/>
    <lineage>
        <taxon>Bacteria</taxon>
        <taxon>Bacillati</taxon>
        <taxon>Bacillota</taxon>
        <taxon>Bacilli</taxon>
        <taxon>Bacillales</taxon>
        <taxon>Bacillaceae</taxon>
        <taxon>Halobacillus</taxon>
    </lineage>
</organism>
<proteinExistence type="inferred from homology"/>
<gene>
    <name evidence="4" type="primary">ligD</name>
    <name evidence="4" type="ORF">ACFQIC_03500</name>
</gene>
<dbReference type="InterPro" id="IPR014143">
    <property type="entry name" value="NHEJ_ligase_prk"/>
</dbReference>
<dbReference type="InterPro" id="IPR014145">
    <property type="entry name" value="LigD_pol_dom"/>
</dbReference>
<keyword evidence="4" id="KW-0436">Ligase</keyword>
<dbReference type="PANTHER" id="PTHR42705">
    <property type="entry name" value="BIFUNCTIONAL NON-HOMOLOGOUS END JOINING PROTEIN LIGD"/>
    <property type="match status" value="1"/>
</dbReference>
<evidence type="ECO:0000313" key="4">
    <source>
        <dbReference type="EMBL" id="MFC7060934.1"/>
    </source>
</evidence>
<feature type="domain" description="ATP-dependent DNA ligase family profile" evidence="3">
    <location>
        <begin position="104"/>
        <end position="233"/>
    </location>
</feature>
<dbReference type="Proteomes" id="UP001596410">
    <property type="component" value="Unassembled WGS sequence"/>
</dbReference>
<dbReference type="PANTHER" id="PTHR42705:SF2">
    <property type="entry name" value="BIFUNCTIONAL NON-HOMOLOGOUS END JOINING PROTEIN LIGD"/>
    <property type="match status" value="1"/>
</dbReference>
<dbReference type="InterPro" id="IPR012310">
    <property type="entry name" value="DNA_ligase_ATP-dep_cent"/>
</dbReference>
<evidence type="ECO:0000256" key="1">
    <source>
        <dbReference type="ARBA" id="ARBA00049981"/>
    </source>
</evidence>
<evidence type="ECO:0000256" key="2">
    <source>
        <dbReference type="ARBA" id="ARBA00049990"/>
    </source>
</evidence>
<comment type="similarity">
    <text evidence="2">In the N-terminal section; belongs to the LigD polymerase family.</text>
</comment>
<dbReference type="EMBL" id="JBHSZV010000010">
    <property type="protein sequence ID" value="MFC7060934.1"/>
    <property type="molecule type" value="Genomic_DNA"/>
</dbReference>
<comment type="similarity">
    <text evidence="1">In the C-terminal section; belongs to the ATP-dependent DNA ligase family.</text>
</comment>
<dbReference type="SUPFAM" id="SSF56091">
    <property type="entry name" value="DNA ligase/mRNA capping enzyme, catalytic domain"/>
    <property type="match status" value="1"/>
</dbReference>
<name>A0ABW2EKL4_9BACI</name>
<dbReference type="Pfam" id="PF21686">
    <property type="entry name" value="LigD_Prim-Pol"/>
    <property type="match status" value="1"/>
</dbReference>
<reference evidence="5" key="1">
    <citation type="journal article" date="2019" name="Int. J. Syst. Evol. Microbiol.">
        <title>The Global Catalogue of Microorganisms (GCM) 10K type strain sequencing project: providing services to taxonomists for standard genome sequencing and annotation.</title>
        <authorList>
            <consortium name="The Broad Institute Genomics Platform"/>
            <consortium name="The Broad Institute Genome Sequencing Center for Infectious Disease"/>
            <person name="Wu L."/>
            <person name="Ma J."/>
        </authorList>
    </citation>
    <scope>NUCLEOTIDE SEQUENCE [LARGE SCALE GENOMIC DNA]</scope>
    <source>
        <strain evidence="5">CGMCC 4.1621</strain>
    </source>
</reference>
<accession>A0ABW2EKL4</accession>
<dbReference type="EC" id="6.5.1.1" evidence="4"/>
<dbReference type="Gene3D" id="3.30.470.30">
    <property type="entry name" value="DNA ligase/mRNA capping enzyme"/>
    <property type="match status" value="1"/>
</dbReference>
<dbReference type="NCBIfam" id="TIGR02776">
    <property type="entry name" value="NHEJ_ligase_prk"/>
    <property type="match status" value="1"/>
</dbReference>
<comment type="caution">
    <text evidence="4">The sequence shown here is derived from an EMBL/GenBank/DDBJ whole genome shotgun (WGS) entry which is preliminary data.</text>
</comment>